<gene>
    <name evidence="9" type="primary">bla</name>
    <name evidence="9" type="ORF">JOS67_06710</name>
</gene>
<dbReference type="Pfam" id="PF13354">
    <property type="entry name" value="Beta-lactamase2"/>
    <property type="match status" value="1"/>
</dbReference>
<sequence>MKKHIVSKNKSLSSKLFISTSFLLSFGAYASDLEQRVQYFEDKGWSIGVTVLDTESGNINSVNGDKRFHFNSTIKALSCANILSKVDKNKISLDDSIYLKKSDIVTYSPVTEDYVGKKLTLRKACKASLTYSDNTAANYTISAGGGPEGLTKFMRSIGDNVLRSDRYEPELTKNIEYDIRDTTTTNAMASSLNKLLLENVLSEESKLQLKQWMKGNKVANDLLRASLPQGWAIADRSGASDYGVRGIISMAWSKDHEPLIITMYVRKSNTTMKERDQVIAEIGKVIFEQYP</sequence>
<dbReference type="Proteomes" id="UP000596337">
    <property type="component" value="Chromosome 1"/>
</dbReference>
<keyword evidence="7" id="KW-0732">Signal</keyword>
<dbReference type="NCBIfam" id="NF033103">
    <property type="entry name" value="bla_class_A"/>
    <property type="match status" value="1"/>
</dbReference>
<feature type="signal peptide" evidence="7">
    <location>
        <begin position="1"/>
        <end position="30"/>
    </location>
</feature>
<keyword evidence="4 6" id="KW-0378">Hydrolase</keyword>
<dbReference type="GO" id="GO:0008800">
    <property type="term" value="F:beta-lactamase activity"/>
    <property type="evidence" value="ECO:0007669"/>
    <property type="project" value="UniProtKB-UniRule"/>
</dbReference>
<evidence type="ECO:0000256" key="6">
    <source>
        <dbReference type="RuleBase" id="RU361140"/>
    </source>
</evidence>
<evidence type="ECO:0000256" key="3">
    <source>
        <dbReference type="ARBA" id="ARBA00012865"/>
    </source>
</evidence>
<dbReference type="InterPro" id="IPR000871">
    <property type="entry name" value="Beta-lactam_class-A"/>
</dbReference>
<dbReference type="RefSeq" id="WP_203347147.1">
    <property type="nucleotide sequence ID" value="NZ_CANMIY010000014.1"/>
</dbReference>
<evidence type="ECO:0000256" key="7">
    <source>
        <dbReference type="SAM" id="SignalP"/>
    </source>
</evidence>
<dbReference type="PROSITE" id="PS00146">
    <property type="entry name" value="BETA_LACTAMASE_A"/>
    <property type="match status" value="1"/>
</dbReference>
<feature type="chain" id="PRO_5041653375" description="Beta-lactamase" evidence="7">
    <location>
        <begin position="31"/>
        <end position="291"/>
    </location>
</feature>
<evidence type="ECO:0000313" key="10">
    <source>
        <dbReference type="Proteomes" id="UP000596337"/>
    </source>
</evidence>
<comment type="similarity">
    <text evidence="2 6">Belongs to the class-A beta-lactamase family.</text>
</comment>
<dbReference type="GO" id="GO:0046677">
    <property type="term" value="P:response to antibiotic"/>
    <property type="evidence" value="ECO:0007669"/>
    <property type="project" value="UniProtKB-UniRule"/>
</dbReference>
<protein>
    <recommendedName>
        <fullName evidence="3 6">Beta-lactamase</fullName>
        <ecNumber evidence="3 6">3.5.2.6</ecNumber>
    </recommendedName>
</protein>
<dbReference type="EC" id="3.5.2.6" evidence="3 6"/>
<name>A0AA92LU40_9VIBR</name>
<reference evidence="9 10" key="1">
    <citation type="submission" date="2021-01" db="EMBL/GenBank/DDBJ databases">
        <title>Characterization of a novel blaVMB-2- harboring plasmid in Vibrio diabolicus.</title>
        <authorList>
            <person name="Liu M."/>
        </authorList>
    </citation>
    <scope>NUCLEOTIDE SEQUENCE [LARGE SCALE GENOMIC DNA]</scope>
    <source>
        <strain evidence="9 10">SLV18</strain>
    </source>
</reference>
<evidence type="ECO:0000259" key="8">
    <source>
        <dbReference type="Pfam" id="PF13354"/>
    </source>
</evidence>
<dbReference type="AlphaFoldDB" id="A0AA92LU40"/>
<dbReference type="Gene3D" id="3.40.710.10">
    <property type="entry name" value="DD-peptidase/beta-lactamase superfamily"/>
    <property type="match status" value="1"/>
</dbReference>
<organism evidence="9 10">
    <name type="scientific">Vibrio diabolicus</name>
    <dbReference type="NCBI Taxonomy" id="50719"/>
    <lineage>
        <taxon>Bacteria</taxon>
        <taxon>Pseudomonadati</taxon>
        <taxon>Pseudomonadota</taxon>
        <taxon>Gammaproteobacteria</taxon>
        <taxon>Vibrionales</taxon>
        <taxon>Vibrionaceae</taxon>
        <taxon>Vibrio</taxon>
        <taxon>Vibrio diabolicus subgroup</taxon>
    </lineage>
</organism>
<dbReference type="PRINTS" id="PR00118">
    <property type="entry name" value="BLACTAMASEA"/>
</dbReference>
<dbReference type="GO" id="GO:0030655">
    <property type="term" value="P:beta-lactam antibiotic catabolic process"/>
    <property type="evidence" value="ECO:0007669"/>
    <property type="project" value="InterPro"/>
</dbReference>
<evidence type="ECO:0000256" key="5">
    <source>
        <dbReference type="ARBA" id="ARBA00023251"/>
    </source>
</evidence>
<dbReference type="EMBL" id="CP069195">
    <property type="protein sequence ID" value="QRG83988.1"/>
    <property type="molecule type" value="Genomic_DNA"/>
</dbReference>
<dbReference type="InterPro" id="IPR012338">
    <property type="entry name" value="Beta-lactam/transpept-like"/>
</dbReference>
<evidence type="ECO:0000256" key="4">
    <source>
        <dbReference type="ARBA" id="ARBA00022801"/>
    </source>
</evidence>
<evidence type="ECO:0000256" key="2">
    <source>
        <dbReference type="ARBA" id="ARBA00009009"/>
    </source>
</evidence>
<proteinExistence type="inferred from homology"/>
<evidence type="ECO:0000256" key="1">
    <source>
        <dbReference type="ARBA" id="ARBA00001526"/>
    </source>
</evidence>
<dbReference type="InterPro" id="IPR045155">
    <property type="entry name" value="Beta-lactam_cat"/>
</dbReference>
<dbReference type="PANTHER" id="PTHR35333:SF3">
    <property type="entry name" value="BETA-LACTAMASE-TYPE TRANSPEPTIDASE FOLD CONTAINING PROTEIN"/>
    <property type="match status" value="1"/>
</dbReference>
<evidence type="ECO:0000313" key="9">
    <source>
        <dbReference type="EMBL" id="QRG83988.1"/>
    </source>
</evidence>
<dbReference type="SUPFAM" id="SSF56601">
    <property type="entry name" value="beta-lactamase/transpeptidase-like"/>
    <property type="match status" value="1"/>
</dbReference>
<feature type="domain" description="Beta-lactamase class A catalytic" evidence="8">
    <location>
        <begin position="48"/>
        <end position="264"/>
    </location>
</feature>
<dbReference type="InterPro" id="IPR023650">
    <property type="entry name" value="Beta-lactam_class-A_AS"/>
</dbReference>
<accession>A0AA92LU40</accession>
<comment type="catalytic activity">
    <reaction evidence="1 6">
        <text>a beta-lactam + H2O = a substituted beta-amino acid</text>
        <dbReference type="Rhea" id="RHEA:20401"/>
        <dbReference type="ChEBI" id="CHEBI:15377"/>
        <dbReference type="ChEBI" id="CHEBI:35627"/>
        <dbReference type="ChEBI" id="CHEBI:140347"/>
        <dbReference type="EC" id="3.5.2.6"/>
    </reaction>
</comment>
<dbReference type="PANTHER" id="PTHR35333">
    <property type="entry name" value="BETA-LACTAMASE"/>
    <property type="match status" value="1"/>
</dbReference>
<keyword evidence="5 6" id="KW-0046">Antibiotic resistance</keyword>